<dbReference type="SUPFAM" id="SSF52058">
    <property type="entry name" value="L domain-like"/>
    <property type="match status" value="2"/>
</dbReference>
<dbReference type="OrthoDB" id="362713at2"/>
<comment type="subcellular location">
    <subcellularLocation>
        <location evidence="1">Cell envelope</location>
    </subcellularLocation>
</comment>
<dbReference type="PANTHER" id="PTHR45661">
    <property type="entry name" value="SURFACE ANTIGEN"/>
    <property type="match status" value="1"/>
</dbReference>
<evidence type="ECO:0000313" key="4">
    <source>
        <dbReference type="EMBL" id="EIC01707.1"/>
    </source>
</evidence>
<dbReference type="Gene3D" id="2.60.40.4270">
    <property type="entry name" value="Listeria-Bacteroides repeat domain"/>
    <property type="match status" value="4"/>
</dbReference>
<accession>H7EKY2</accession>
<feature type="region of interest" description="Disordered" evidence="2">
    <location>
        <begin position="45"/>
        <end position="64"/>
    </location>
</feature>
<evidence type="ECO:0000256" key="1">
    <source>
        <dbReference type="ARBA" id="ARBA00004196"/>
    </source>
</evidence>
<dbReference type="InterPro" id="IPR032675">
    <property type="entry name" value="LRR_dom_sf"/>
</dbReference>
<gene>
    <name evidence="4" type="ORF">TresaDRAFT_0996</name>
</gene>
<dbReference type="eggNOG" id="COG3209">
    <property type="taxonomic scope" value="Bacteria"/>
</dbReference>
<dbReference type="RefSeq" id="WP_002704429.1">
    <property type="nucleotide sequence ID" value="NZ_AGRW01000047.1"/>
</dbReference>
<comment type="caution">
    <text evidence="4">The sequence shown here is derived from an EMBL/GenBank/DDBJ whole genome shotgun (WGS) entry which is preliminary data.</text>
</comment>
<evidence type="ECO:0000313" key="5">
    <source>
        <dbReference type="Proteomes" id="UP000003571"/>
    </source>
</evidence>
<dbReference type="PANTHER" id="PTHR45661:SF3">
    <property type="entry name" value="IG-LIKE DOMAIN-CONTAINING PROTEIN"/>
    <property type="match status" value="1"/>
</dbReference>
<dbReference type="PATRIC" id="fig|907348.3.peg.1563"/>
<keyword evidence="5" id="KW-1185">Reference proteome</keyword>
<evidence type="ECO:0000256" key="3">
    <source>
        <dbReference type="SAM" id="SignalP"/>
    </source>
</evidence>
<dbReference type="eggNOG" id="COG5492">
    <property type="taxonomic scope" value="Bacteria"/>
</dbReference>
<dbReference type="InterPro" id="IPR042229">
    <property type="entry name" value="Listeria/Bacterioides_rpt_sf"/>
</dbReference>
<dbReference type="Proteomes" id="UP000003571">
    <property type="component" value="Unassembled WGS sequence"/>
</dbReference>
<dbReference type="NCBIfam" id="TIGR02543">
    <property type="entry name" value="List_Bact_rpt"/>
    <property type="match status" value="1"/>
</dbReference>
<keyword evidence="3" id="KW-0732">Signal</keyword>
<protein>
    <submittedName>
        <fullName evidence="4">Cell wall/surface repeat protein</fullName>
    </submittedName>
</protein>
<dbReference type="STRING" id="907348.TresaDRAFT_0996"/>
<feature type="chain" id="PRO_5003608752" evidence="3">
    <location>
        <begin position="19"/>
        <end position="735"/>
    </location>
</feature>
<dbReference type="AlphaFoldDB" id="H7EKY2"/>
<dbReference type="InterPro" id="IPR053139">
    <property type="entry name" value="Surface_bspA-like"/>
</dbReference>
<name>H7EKY2_9SPIR</name>
<dbReference type="Pfam" id="PF09479">
    <property type="entry name" value="Flg_new"/>
    <property type="match status" value="4"/>
</dbReference>
<dbReference type="Gene3D" id="3.40.50.12480">
    <property type="match status" value="2"/>
</dbReference>
<dbReference type="InterPro" id="IPR013378">
    <property type="entry name" value="InlB-like_B-rpt"/>
</dbReference>
<sequence>MKKSALIFLLTAIFAVMGCQNDTTETTTVPEIVYHTLSFESNSETTIESQTVESGKTATEPSKPTKTGYTFSAWYDGENAFDFSTPITKDTTLTAKWTANTYTVTLSNNGEESQVSVTFGENIGDLESVPSMANSSFGGFYTEEYAKGEKFIGADGKGCKAYEIASDTTLYAAWGYIISYENLRERENPNSEIYTGEEDIALLDLENITGFAFAGWYDAETDGNKVETIAKGESGAKTLYARWETTIFSTVSFDTKGAGEVVSQTVGYTKKAVKPENPENYPYDLMGWYTSSDGGETLSENPFDFESEITEDVKLYAKWEIHATAADVTDKISAMQKSDTVFVSGEITNDRIKEIGTAIKAKSFGIALDLSDTTGLTSIENYAFEGCSSLTSIVIPDGVTSIGYSAFKGCSRLTSIEIPDGVTFIGDYAFEGCSSLTSIVIPDSVTSIGNRYGCSFSGCSSLTSIEIPDGVTSIRDGTFSGCSSLTSIEIPDSVTSIEEFAFKGCSSLTSIEIPDSVTSIKSSAFSGCSSLTNIVIPNCATPIKEYFPSYENITSIKIASNVTSIKSSAFSDCSSITNFEIPSGVTSIGAESFKYCKNLRSISMPEKLKTIGDFAFNGCNKLENITIPDGVIVIGKGAFAGCVSFTSITIPKSVSSNTNTFNLFATCKNLKSVTILTTRIKFYDGMFKLCSNLESITFAGTVAEWNARIADGANLTYGSVPATEVVCSDGTVPLM</sequence>
<dbReference type="EMBL" id="AGRW01000047">
    <property type="protein sequence ID" value="EIC01707.1"/>
    <property type="molecule type" value="Genomic_DNA"/>
</dbReference>
<feature type="signal peptide" evidence="3">
    <location>
        <begin position="1"/>
        <end position="18"/>
    </location>
</feature>
<dbReference type="InterPro" id="IPR026906">
    <property type="entry name" value="LRR_5"/>
</dbReference>
<reference evidence="4 5" key="1">
    <citation type="submission" date="2011-09" db="EMBL/GenBank/DDBJ databases">
        <title>The draft genome of Treponema saccharophilum DSM 2985.</title>
        <authorList>
            <consortium name="US DOE Joint Genome Institute (JGI-PGF)"/>
            <person name="Lucas S."/>
            <person name="Copeland A."/>
            <person name="Lapidus A."/>
            <person name="Glavina del Rio T."/>
            <person name="Dalin E."/>
            <person name="Tice H."/>
            <person name="Bruce D."/>
            <person name="Goodwin L."/>
            <person name="Pitluck S."/>
            <person name="Peters L."/>
            <person name="Kyrpides N."/>
            <person name="Mavromatis K."/>
            <person name="Ivanova N."/>
            <person name="Markowitz V."/>
            <person name="Cheng J.-F."/>
            <person name="Hugenholtz P."/>
            <person name="Woyke T."/>
            <person name="Wu D."/>
            <person name="Gronow S."/>
            <person name="Wellnitz S."/>
            <person name="Brambilla E."/>
            <person name="Klenk H.-P."/>
            <person name="Eisen J.A."/>
        </authorList>
    </citation>
    <scope>NUCLEOTIDE SEQUENCE [LARGE SCALE GENOMIC DNA]</scope>
    <source>
        <strain evidence="4 5">DSM 2985</strain>
    </source>
</reference>
<dbReference type="GO" id="GO:0030313">
    <property type="term" value="C:cell envelope"/>
    <property type="evidence" value="ECO:0007669"/>
    <property type="project" value="UniProtKB-SubCell"/>
</dbReference>
<organism evidence="4 5">
    <name type="scientific">Treponema saccharophilum DSM 2985</name>
    <dbReference type="NCBI Taxonomy" id="907348"/>
    <lineage>
        <taxon>Bacteria</taxon>
        <taxon>Pseudomonadati</taxon>
        <taxon>Spirochaetota</taxon>
        <taxon>Spirochaetia</taxon>
        <taxon>Spirochaetales</taxon>
        <taxon>Treponemataceae</taxon>
        <taxon>Treponema</taxon>
    </lineage>
</organism>
<dbReference type="Pfam" id="PF13306">
    <property type="entry name" value="LRR_5"/>
    <property type="match status" value="1"/>
</dbReference>
<evidence type="ECO:0000256" key="2">
    <source>
        <dbReference type="SAM" id="MobiDB-lite"/>
    </source>
</evidence>
<dbReference type="Gene3D" id="3.80.10.10">
    <property type="entry name" value="Ribonuclease Inhibitor"/>
    <property type="match status" value="3"/>
</dbReference>
<proteinExistence type="predicted"/>
<dbReference type="PROSITE" id="PS51257">
    <property type="entry name" value="PROKAR_LIPOPROTEIN"/>
    <property type="match status" value="1"/>
</dbReference>